<reference evidence="1 2" key="1">
    <citation type="submission" date="2022-03" db="EMBL/GenBank/DDBJ databases">
        <authorList>
            <person name="Nunn A."/>
            <person name="Chopra R."/>
            <person name="Nunn A."/>
            <person name="Contreras Garrido A."/>
        </authorList>
    </citation>
    <scope>NUCLEOTIDE SEQUENCE [LARGE SCALE GENOMIC DNA]</scope>
</reference>
<organism evidence="1 2">
    <name type="scientific">Thlaspi arvense</name>
    <name type="common">Field penny-cress</name>
    <dbReference type="NCBI Taxonomy" id="13288"/>
    <lineage>
        <taxon>Eukaryota</taxon>
        <taxon>Viridiplantae</taxon>
        <taxon>Streptophyta</taxon>
        <taxon>Embryophyta</taxon>
        <taxon>Tracheophyta</taxon>
        <taxon>Spermatophyta</taxon>
        <taxon>Magnoliopsida</taxon>
        <taxon>eudicotyledons</taxon>
        <taxon>Gunneridae</taxon>
        <taxon>Pentapetalae</taxon>
        <taxon>rosids</taxon>
        <taxon>malvids</taxon>
        <taxon>Brassicales</taxon>
        <taxon>Brassicaceae</taxon>
        <taxon>Thlaspideae</taxon>
        <taxon>Thlaspi</taxon>
    </lineage>
</organism>
<keyword evidence="2" id="KW-1185">Reference proteome</keyword>
<evidence type="ECO:0000313" key="1">
    <source>
        <dbReference type="EMBL" id="CAH2057869.1"/>
    </source>
</evidence>
<dbReference type="PANTHER" id="PTHR33601:SF22">
    <property type="entry name" value="PROTEIN LITTLE ZIPPER 1"/>
    <property type="match status" value="1"/>
</dbReference>
<dbReference type="PANTHER" id="PTHR33601">
    <property type="entry name" value="PROTEIN LITTLE ZIPPER 4"/>
    <property type="match status" value="1"/>
</dbReference>
<evidence type="ECO:0000313" key="2">
    <source>
        <dbReference type="Proteomes" id="UP000836841"/>
    </source>
</evidence>
<proteinExistence type="predicted"/>
<dbReference type="EMBL" id="OU466860">
    <property type="protein sequence ID" value="CAH2057869.1"/>
    <property type="molecule type" value="Genomic_DNA"/>
</dbReference>
<sequence>MGLLWQMGMMIVGRRSQIGGFVFQIKCALAFASTPTREPISLLSLEKMQTQTYNKLSSIYNASISPNNQTRLTSSLSLFLFLTFSLQPSKMCLSSSEPFSDTPTRLVLYLKTQSHVRIPRLSRRRRMWREEKEMEMNNIRLYMENQKIIQENEKLRKKALLLHQENKTLFSLIQTKKLSSVP</sequence>
<accession>A0AAU9S8J6</accession>
<dbReference type="Proteomes" id="UP000836841">
    <property type="component" value="Chromosome 4"/>
</dbReference>
<protein>
    <submittedName>
        <fullName evidence="1">Uncharacterized protein</fullName>
    </submittedName>
</protein>
<name>A0AAU9S8J6_THLAR</name>
<dbReference type="AlphaFoldDB" id="A0AAU9S8J6"/>
<gene>
    <name evidence="1" type="ORF">TAV2_LOCUS12842</name>
</gene>
<dbReference type="InterPro" id="IPR039312">
    <property type="entry name" value="ZPR"/>
</dbReference>